<comment type="caution">
    <text evidence="4">The sequence shown here is derived from an EMBL/GenBank/DDBJ whole genome shotgun (WGS) entry which is preliminary data.</text>
</comment>
<dbReference type="AlphaFoldDB" id="A0A9P6FX57"/>
<dbReference type="PANTHER" id="PTHR12045:SF3">
    <property type="entry name" value="INACTIVE ALLANTOICASE-RELATED"/>
    <property type="match status" value="1"/>
</dbReference>
<dbReference type="Gene3D" id="2.60.120.260">
    <property type="entry name" value="Galactose-binding domain-like"/>
    <property type="match status" value="2"/>
</dbReference>
<dbReference type="OrthoDB" id="10266039at2759"/>
<evidence type="ECO:0000259" key="3">
    <source>
        <dbReference type="Pfam" id="PF03561"/>
    </source>
</evidence>
<evidence type="ECO:0000313" key="4">
    <source>
        <dbReference type="EMBL" id="KAF9582721.1"/>
    </source>
</evidence>
<dbReference type="EMBL" id="JAABOA010000949">
    <property type="protein sequence ID" value="KAF9582721.1"/>
    <property type="molecule type" value="Genomic_DNA"/>
</dbReference>
<sequence length="455" mass="50950">MGQVQSRETEAHFFKLTETERNELTKKYTELASASRGGKVLSSTDEFFGEAFHLIQHGPAIEDKNRESSHGFWKDGWETRRHNKDTHHSAIIQLACPATIAGFDIDTSFFDGSHPVSASIEGCLVREEEKGKYQWQELLPKVPLNGNSHQFYGLKQSETVVTHIRLNMYPDGGIARLRVYGSVAPILPHFTTLELSSFSNGGRVIKSSNDRYGNPSNILLPFVGVNTRDGWQTRRSRVESHHDWVEIKLGVPGLLESVSIDTTHFRGNNPEYASLDACTSEYNDVRFDPDVKWVNILKRSELTADVNNLFKLETDGEAFTHVRLNIYPDGGISRLRVFGTRSDISKVEKTEVEGSTNVVNGLSITESVVLKERSRDSFALTSEVSSVSTLVAGEDEEEEEEEEEDESIKTGVKRGRPKPASTSVGIKKKTKGRPFDEVVEEVPVVSPPRNKRARE</sequence>
<protein>
    <submittedName>
        <fullName evidence="4">Allantoicase</fullName>
    </submittedName>
</protein>
<evidence type="ECO:0000313" key="5">
    <source>
        <dbReference type="Proteomes" id="UP000780801"/>
    </source>
</evidence>
<dbReference type="InterPro" id="IPR015908">
    <property type="entry name" value="Allantoicase_dom"/>
</dbReference>
<dbReference type="GO" id="GO:0000256">
    <property type="term" value="P:allantoin catabolic process"/>
    <property type="evidence" value="ECO:0007669"/>
    <property type="project" value="InterPro"/>
</dbReference>
<proteinExistence type="inferred from homology"/>
<dbReference type="Proteomes" id="UP000780801">
    <property type="component" value="Unassembled WGS sequence"/>
</dbReference>
<dbReference type="SUPFAM" id="SSF49785">
    <property type="entry name" value="Galactose-binding domain-like"/>
    <property type="match status" value="2"/>
</dbReference>
<accession>A0A9P6FX57</accession>
<feature type="region of interest" description="Disordered" evidence="2">
    <location>
        <begin position="389"/>
        <end position="455"/>
    </location>
</feature>
<dbReference type="PANTHER" id="PTHR12045">
    <property type="entry name" value="ALLANTOICASE"/>
    <property type="match status" value="1"/>
</dbReference>
<feature type="domain" description="Allantoicase" evidence="3">
    <location>
        <begin position="37"/>
        <end position="183"/>
    </location>
</feature>
<evidence type="ECO:0000256" key="2">
    <source>
        <dbReference type="SAM" id="MobiDB-lite"/>
    </source>
</evidence>
<feature type="compositionally biased region" description="Acidic residues" evidence="2">
    <location>
        <begin position="393"/>
        <end position="406"/>
    </location>
</feature>
<dbReference type="InterPro" id="IPR008979">
    <property type="entry name" value="Galactose-bd-like_sf"/>
</dbReference>
<feature type="domain" description="Allantoicase" evidence="3">
    <location>
        <begin position="201"/>
        <end position="341"/>
    </location>
</feature>
<organism evidence="4 5">
    <name type="scientific">Lunasporangiospora selenospora</name>
    <dbReference type="NCBI Taxonomy" id="979761"/>
    <lineage>
        <taxon>Eukaryota</taxon>
        <taxon>Fungi</taxon>
        <taxon>Fungi incertae sedis</taxon>
        <taxon>Mucoromycota</taxon>
        <taxon>Mortierellomycotina</taxon>
        <taxon>Mortierellomycetes</taxon>
        <taxon>Mortierellales</taxon>
        <taxon>Mortierellaceae</taxon>
        <taxon>Lunasporangiospora</taxon>
    </lineage>
</organism>
<dbReference type="Pfam" id="PF03561">
    <property type="entry name" value="Allantoicase"/>
    <property type="match status" value="2"/>
</dbReference>
<gene>
    <name evidence="4" type="primary">DAL2_3</name>
    <name evidence="4" type="ORF">BGW38_010843</name>
</gene>
<dbReference type="InterPro" id="IPR005164">
    <property type="entry name" value="Allantoicase"/>
</dbReference>
<dbReference type="GO" id="GO:0004037">
    <property type="term" value="F:allantoicase activity"/>
    <property type="evidence" value="ECO:0007669"/>
    <property type="project" value="InterPro"/>
</dbReference>
<name>A0A9P6FX57_9FUNG</name>
<evidence type="ECO:0000256" key="1">
    <source>
        <dbReference type="ARBA" id="ARBA00009242"/>
    </source>
</evidence>
<comment type="similarity">
    <text evidence="1">Belongs to the allantoicase family.</text>
</comment>
<reference evidence="4" key="1">
    <citation type="journal article" date="2020" name="Fungal Divers.">
        <title>Resolving the Mortierellaceae phylogeny through synthesis of multi-gene phylogenetics and phylogenomics.</title>
        <authorList>
            <person name="Vandepol N."/>
            <person name="Liber J."/>
            <person name="Desiro A."/>
            <person name="Na H."/>
            <person name="Kennedy M."/>
            <person name="Barry K."/>
            <person name="Grigoriev I.V."/>
            <person name="Miller A.N."/>
            <person name="O'Donnell K."/>
            <person name="Stajich J.E."/>
            <person name="Bonito G."/>
        </authorList>
    </citation>
    <scope>NUCLEOTIDE SEQUENCE</scope>
    <source>
        <strain evidence="4">KOD1015</strain>
    </source>
</reference>
<keyword evidence="5" id="KW-1185">Reference proteome</keyword>
<dbReference type="NCBIfam" id="TIGR02961">
    <property type="entry name" value="allantoicase"/>
    <property type="match status" value="1"/>
</dbReference>